<protein>
    <submittedName>
        <fullName evidence="1">Uncharacterized protein</fullName>
    </submittedName>
</protein>
<dbReference type="Proteomes" id="UP001215598">
    <property type="component" value="Unassembled WGS sequence"/>
</dbReference>
<organism evidence="1 2">
    <name type="scientific">Mycena metata</name>
    <dbReference type="NCBI Taxonomy" id="1033252"/>
    <lineage>
        <taxon>Eukaryota</taxon>
        <taxon>Fungi</taxon>
        <taxon>Dikarya</taxon>
        <taxon>Basidiomycota</taxon>
        <taxon>Agaricomycotina</taxon>
        <taxon>Agaricomycetes</taxon>
        <taxon>Agaricomycetidae</taxon>
        <taxon>Agaricales</taxon>
        <taxon>Marasmiineae</taxon>
        <taxon>Mycenaceae</taxon>
        <taxon>Mycena</taxon>
    </lineage>
</organism>
<evidence type="ECO:0000313" key="1">
    <source>
        <dbReference type="EMBL" id="KAJ7770677.1"/>
    </source>
</evidence>
<keyword evidence="2" id="KW-1185">Reference proteome</keyword>
<proteinExistence type="predicted"/>
<dbReference type="AlphaFoldDB" id="A0AAD7NQS6"/>
<name>A0AAD7NQS6_9AGAR</name>
<reference evidence="1" key="1">
    <citation type="submission" date="2023-03" db="EMBL/GenBank/DDBJ databases">
        <title>Massive genome expansion in bonnet fungi (Mycena s.s.) driven by repeated elements and novel gene families across ecological guilds.</title>
        <authorList>
            <consortium name="Lawrence Berkeley National Laboratory"/>
            <person name="Harder C.B."/>
            <person name="Miyauchi S."/>
            <person name="Viragh M."/>
            <person name="Kuo A."/>
            <person name="Thoen E."/>
            <person name="Andreopoulos B."/>
            <person name="Lu D."/>
            <person name="Skrede I."/>
            <person name="Drula E."/>
            <person name="Henrissat B."/>
            <person name="Morin E."/>
            <person name="Kohler A."/>
            <person name="Barry K."/>
            <person name="LaButti K."/>
            <person name="Morin E."/>
            <person name="Salamov A."/>
            <person name="Lipzen A."/>
            <person name="Mereny Z."/>
            <person name="Hegedus B."/>
            <person name="Baldrian P."/>
            <person name="Stursova M."/>
            <person name="Weitz H."/>
            <person name="Taylor A."/>
            <person name="Grigoriev I.V."/>
            <person name="Nagy L.G."/>
            <person name="Martin F."/>
            <person name="Kauserud H."/>
        </authorList>
    </citation>
    <scope>NUCLEOTIDE SEQUENCE</scope>
    <source>
        <strain evidence="1">CBHHK182m</strain>
    </source>
</reference>
<accession>A0AAD7NQS6</accession>
<gene>
    <name evidence="1" type="ORF">B0H16DRAFT_1715334</name>
</gene>
<sequence>MSSSTNRSVVVVDVKRNAWLMIKNSRAVSPIIVPTSELATGELTTTPEPPTELTRAEKQAQEDRALDLLFANNYFERIGRRQRIHKYAILQHLKSPTKSSLRLVIETFDTLYQSEMQVPPLLPQDGTFDAKVAVACDRALAFAPGTAEAKRAWAYGYAYTDGEAAERYHFDGEAIEHASANSNPTGLNLTNTIMSTDARRYDALETHQSYPRSSTGASNLEDAMLTLERIQNIARRLRPEQDCPYTKGADEKE</sequence>
<dbReference type="EMBL" id="JARKIB010000016">
    <property type="protein sequence ID" value="KAJ7770677.1"/>
    <property type="molecule type" value="Genomic_DNA"/>
</dbReference>
<evidence type="ECO:0000313" key="2">
    <source>
        <dbReference type="Proteomes" id="UP001215598"/>
    </source>
</evidence>
<comment type="caution">
    <text evidence="1">The sequence shown here is derived from an EMBL/GenBank/DDBJ whole genome shotgun (WGS) entry which is preliminary data.</text>
</comment>